<dbReference type="AlphaFoldDB" id="U2QPF1"/>
<sequence length="147" mass="15530">MRIAFGADHAGFNLKERLVEHVRSRGHEAIDVGTHGPASVDYPTFGRRAARKVLDGEADRAVLVCGTGIGIGMSAGKLPGIRCAVVSEPYSASLARRHNDANALAIGSRVLGPGLAEMIVDEFLDAEFEGGRHARRVGMIEPPADAC</sequence>
<keyword evidence="2 5" id="KW-0413">Isomerase</keyword>
<evidence type="ECO:0000256" key="1">
    <source>
        <dbReference type="ARBA" id="ARBA00008754"/>
    </source>
</evidence>
<dbReference type="NCBIfam" id="NF004051">
    <property type="entry name" value="PRK05571.1"/>
    <property type="match status" value="1"/>
</dbReference>
<dbReference type="GeneID" id="95359796"/>
<evidence type="ECO:0000256" key="4">
    <source>
        <dbReference type="PIRSR" id="PIRSR005384-2"/>
    </source>
</evidence>
<keyword evidence="6" id="KW-1185">Reference proteome</keyword>
<protein>
    <submittedName>
        <fullName evidence="5">Ribose-5-phosphate isomerase B</fullName>
        <ecNumber evidence="5">5.3.1.6</ecNumber>
    </submittedName>
</protein>
<dbReference type="GO" id="GO:0019316">
    <property type="term" value="P:D-allose catabolic process"/>
    <property type="evidence" value="ECO:0007669"/>
    <property type="project" value="TreeGrafter"/>
</dbReference>
<evidence type="ECO:0000256" key="3">
    <source>
        <dbReference type="PIRSR" id="PIRSR005384-1"/>
    </source>
</evidence>
<dbReference type="InterPro" id="IPR004785">
    <property type="entry name" value="RpiB"/>
</dbReference>
<dbReference type="GO" id="GO:0009052">
    <property type="term" value="P:pentose-phosphate shunt, non-oxidative branch"/>
    <property type="evidence" value="ECO:0007669"/>
    <property type="project" value="TreeGrafter"/>
</dbReference>
<comment type="caution">
    <text evidence="5">The sequence shown here is derived from an EMBL/GenBank/DDBJ whole genome shotgun (WGS) entry which is preliminary data.</text>
</comment>
<gene>
    <name evidence="5" type="primary">rpiB</name>
    <name evidence="5" type="ORF">HMPREF0682_0777</name>
</gene>
<dbReference type="RefSeq" id="WP_021797195.1">
    <property type="nucleotide sequence ID" value="NZ_ACVN02000139.1"/>
</dbReference>
<evidence type="ECO:0000313" key="5">
    <source>
        <dbReference type="EMBL" id="ERK58371.1"/>
    </source>
</evidence>
<dbReference type="EMBL" id="ACVN02000139">
    <property type="protein sequence ID" value="ERK58371.1"/>
    <property type="molecule type" value="Genomic_DNA"/>
</dbReference>
<feature type="active site" description="Proton acceptor" evidence="3">
    <location>
        <position position="65"/>
    </location>
</feature>
<feature type="binding site" evidence="4">
    <location>
        <position position="132"/>
    </location>
    <ligand>
        <name>D-ribulose 5-phosphate</name>
        <dbReference type="ChEBI" id="CHEBI:58121"/>
    </ligand>
</feature>
<dbReference type="Pfam" id="PF02502">
    <property type="entry name" value="LacAB_rpiB"/>
    <property type="match status" value="1"/>
</dbReference>
<name>U2QPF1_9ACTN</name>
<feature type="binding site" evidence="4">
    <location>
        <begin position="66"/>
        <end position="70"/>
    </location>
    <ligand>
        <name>D-ribulose 5-phosphate</name>
        <dbReference type="ChEBI" id="CHEBI:58121"/>
    </ligand>
</feature>
<organism evidence="5 6">
    <name type="scientific">Propionibacterium acidifaciens F0233</name>
    <dbReference type="NCBI Taxonomy" id="553198"/>
    <lineage>
        <taxon>Bacteria</taxon>
        <taxon>Bacillati</taxon>
        <taxon>Actinomycetota</taxon>
        <taxon>Actinomycetes</taxon>
        <taxon>Propionibacteriales</taxon>
        <taxon>Propionibacteriaceae</taxon>
        <taxon>Propionibacterium</taxon>
    </lineage>
</organism>
<dbReference type="GO" id="GO:0004751">
    <property type="term" value="F:ribose-5-phosphate isomerase activity"/>
    <property type="evidence" value="ECO:0007669"/>
    <property type="project" value="UniProtKB-EC"/>
</dbReference>
<dbReference type="NCBIfam" id="TIGR01120">
    <property type="entry name" value="rpiB"/>
    <property type="match status" value="1"/>
</dbReference>
<dbReference type="InterPro" id="IPR003500">
    <property type="entry name" value="RpiB_LacA_LacB"/>
</dbReference>
<feature type="binding site" evidence="4">
    <location>
        <begin position="8"/>
        <end position="9"/>
    </location>
    <ligand>
        <name>D-ribulose 5-phosphate</name>
        <dbReference type="ChEBI" id="CHEBI:58121"/>
    </ligand>
</feature>
<dbReference type="EC" id="5.3.1.6" evidence="5"/>
<dbReference type="NCBIfam" id="TIGR00689">
    <property type="entry name" value="rpiB_lacA_lacB"/>
    <property type="match status" value="1"/>
</dbReference>
<feature type="active site" description="Proton donor" evidence="3">
    <location>
        <position position="98"/>
    </location>
</feature>
<dbReference type="Gene3D" id="3.40.1400.10">
    <property type="entry name" value="Sugar-phosphate isomerase, RpiB/LacA/LacB"/>
    <property type="match status" value="1"/>
</dbReference>
<proteinExistence type="inferred from homology"/>
<accession>U2QPF1</accession>
<dbReference type="SUPFAM" id="SSF89623">
    <property type="entry name" value="Ribose/Galactose isomerase RpiB/AlsB"/>
    <property type="match status" value="1"/>
</dbReference>
<evidence type="ECO:0000313" key="6">
    <source>
        <dbReference type="Proteomes" id="UP000017052"/>
    </source>
</evidence>
<reference evidence="5" key="1">
    <citation type="submission" date="2013-08" db="EMBL/GenBank/DDBJ databases">
        <authorList>
            <person name="Durkin A.S."/>
            <person name="Haft D.R."/>
            <person name="McCorrison J."/>
            <person name="Torralba M."/>
            <person name="Gillis M."/>
            <person name="Haft D.H."/>
            <person name="Methe B."/>
            <person name="Sutton G."/>
            <person name="Nelson K.E."/>
        </authorList>
    </citation>
    <scope>NUCLEOTIDE SEQUENCE [LARGE SCALE GENOMIC DNA]</scope>
    <source>
        <strain evidence="5">F0233</strain>
    </source>
</reference>
<feature type="binding site" evidence="4">
    <location>
        <position position="99"/>
    </location>
    <ligand>
        <name>D-ribulose 5-phosphate</name>
        <dbReference type="ChEBI" id="CHEBI:58121"/>
    </ligand>
</feature>
<comment type="similarity">
    <text evidence="1">Belongs to the LacAB/RpiB family.</text>
</comment>
<feature type="binding site" evidence="4">
    <location>
        <position position="136"/>
    </location>
    <ligand>
        <name>D-ribulose 5-phosphate</name>
        <dbReference type="ChEBI" id="CHEBI:58121"/>
    </ligand>
</feature>
<feature type="binding site" evidence="4">
    <location>
        <position position="109"/>
    </location>
    <ligand>
        <name>D-ribulose 5-phosphate</name>
        <dbReference type="ChEBI" id="CHEBI:58121"/>
    </ligand>
</feature>
<evidence type="ECO:0000256" key="2">
    <source>
        <dbReference type="ARBA" id="ARBA00023235"/>
    </source>
</evidence>
<dbReference type="PANTHER" id="PTHR30345">
    <property type="entry name" value="RIBOSE-5-PHOSPHATE ISOMERASE B"/>
    <property type="match status" value="1"/>
</dbReference>
<dbReference type="OrthoDB" id="1778624at2"/>
<dbReference type="Proteomes" id="UP000017052">
    <property type="component" value="Unassembled WGS sequence"/>
</dbReference>
<dbReference type="PANTHER" id="PTHR30345:SF0">
    <property type="entry name" value="DNA DAMAGE-REPAIR_TOLERATION PROTEIN DRT102"/>
    <property type="match status" value="1"/>
</dbReference>
<dbReference type="PIRSF" id="PIRSF005384">
    <property type="entry name" value="RpiB_LacA_B"/>
    <property type="match status" value="1"/>
</dbReference>
<dbReference type="InterPro" id="IPR036569">
    <property type="entry name" value="RpiB_LacA_LacB_sf"/>
</dbReference>